<sequence length="669" mass="73559">MEVIQPHDEVLIQLPSETTKLVKVVPDQIIGLGKFGSFPANSLIGRPYYLTWAILDGDNFGLEPVSIAELNSEKLATHAPDAAAAAAKKPKTTSTSASDSPGIALEDTAVGIQVGEDGEDGEEDEDVALDAGTLEQELEREQRAWEKEMKTNKDIRDDQTAQSMTWQEIERLKKTGGTGSGKEIIARLLQSHAYIDKKTAFSLAKYTKRKSNKYLKRIRVIPADVPNLTNFFIAEKEPLKLLEMRDEAIGLLMSWADVRWGGRYLVIDDTGGLVVAAVAERIGLLAGDDARAPKRVSNARKRKRHDDDDDGADNEKEKEKEEIDEDEPWPATPTKRKSGYEQTEVPAANTITVLHAQDQPNLSLLRPFNFDATNLVNTTTHPLSTHLLSLSFLQLLSPESDTTLEKPAPIPDDTLRSLKSAKRSTYHRKCRRQERLLNMIAATRRGGFDAAIIATTMELSGVINAVVPLLRGSGQLVLYSPSVEPLAEVADWCSTLRRSEFLRLKQESTSSSSSMPSADPEKITSLDPDSINPDIDAETLAVLSALPKLPVHTADAHFPIDPTNLLAPTIHTSRVRRFQALPGRTHPLMTSRGGSEGFVLHATKVFPILEGKVEARGRFTSNRRKPAKQREREEQQKAEREASAVVTGVESTEATSAEAADEMAIDHVG</sequence>
<evidence type="ECO:0000256" key="1">
    <source>
        <dbReference type="ARBA" id="ARBA00004123"/>
    </source>
</evidence>
<dbReference type="Proteomes" id="UP001375240">
    <property type="component" value="Unassembled WGS sequence"/>
</dbReference>
<dbReference type="PANTHER" id="PTHR12945">
    <property type="entry name" value="TRANSLATION INITIATION FACTOR EIF3-RELATED"/>
    <property type="match status" value="1"/>
</dbReference>
<feature type="region of interest" description="Disordered" evidence="7">
    <location>
        <begin position="293"/>
        <end position="341"/>
    </location>
</feature>
<evidence type="ECO:0000256" key="6">
    <source>
        <dbReference type="ARBA" id="ARBA00032319"/>
    </source>
</evidence>
<dbReference type="GO" id="GO:0005634">
    <property type="term" value="C:nucleus"/>
    <property type="evidence" value="ECO:0007669"/>
    <property type="project" value="UniProtKB-SubCell"/>
</dbReference>
<feature type="region of interest" description="Disordered" evidence="7">
    <location>
        <begin position="81"/>
        <end position="103"/>
    </location>
</feature>
<feature type="compositionally biased region" description="Low complexity" evidence="7">
    <location>
        <begin position="508"/>
        <end position="517"/>
    </location>
</feature>
<dbReference type="Pfam" id="PF04189">
    <property type="entry name" value="Gcd10p"/>
    <property type="match status" value="1"/>
</dbReference>
<dbReference type="GO" id="GO:0031515">
    <property type="term" value="C:tRNA (m1A) methyltransferase complex"/>
    <property type="evidence" value="ECO:0007669"/>
    <property type="project" value="InterPro"/>
</dbReference>
<keyword evidence="4" id="KW-0819">tRNA processing</keyword>
<evidence type="ECO:0000313" key="8">
    <source>
        <dbReference type="EMBL" id="KAK6340968.1"/>
    </source>
</evidence>
<comment type="similarity">
    <text evidence="2">Belongs to the TRM6/GCD10 family.</text>
</comment>
<accession>A0AAV9UK75</accession>
<gene>
    <name evidence="8" type="primary">TRM6</name>
    <name evidence="8" type="ORF">TWF696_009281</name>
</gene>
<dbReference type="EMBL" id="JAVHNQ010000008">
    <property type="protein sequence ID" value="KAK6340968.1"/>
    <property type="molecule type" value="Genomic_DNA"/>
</dbReference>
<evidence type="ECO:0000256" key="3">
    <source>
        <dbReference type="ARBA" id="ARBA00021704"/>
    </source>
</evidence>
<dbReference type="PANTHER" id="PTHR12945:SF0">
    <property type="entry name" value="TRNA (ADENINE(58)-N(1))-METHYLTRANSFERASE NON-CATALYTIC SUBUNIT TRM6"/>
    <property type="match status" value="1"/>
</dbReference>
<dbReference type="InterPro" id="IPR017423">
    <property type="entry name" value="TRM6"/>
</dbReference>
<organism evidence="8 9">
    <name type="scientific">Orbilia brochopaga</name>
    <dbReference type="NCBI Taxonomy" id="3140254"/>
    <lineage>
        <taxon>Eukaryota</taxon>
        <taxon>Fungi</taxon>
        <taxon>Dikarya</taxon>
        <taxon>Ascomycota</taxon>
        <taxon>Pezizomycotina</taxon>
        <taxon>Orbiliomycetes</taxon>
        <taxon>Orbiliales</taxon>
        <taxon>Orbiliaceae</taxon>
        <taxon>Orbilia</taxon>
    </lineage>
</organism>
<feature type="compositionally biased region" description="Low complexity" evidence="7">
    <location>
        <begin position="81"/>
        <end position="101"/>
    </location>
</feature>
<protein>
    <recommendedName>
        <fullName evidence="3">tRNA (adenine(58)-N(1))-methyltransferase non-catalytic subunit TRM6</fullName>
    </recommendedName>
    <alternativeName>
        <fullName evidence="6">tRNA(m1A58)-methyltransferase subunit TRM6</fullName>
    </alternativeName>
</protein>
<feature type="compositionally biased region" description="Basic residues" evidence="7">
    <location>
        <begin position="293"/>
        <end position="304"/>
    </location>
</feature>
<evidence type="ECO:0000256" key="4">
    <source>
        <dbReference type="ARBA" id="ARBA00022694"/>
    </source>
</evidence>
<proteinExistence type="inferred from homology"/>
<keyword evidence="9" id="KW-1185">Reference proteome</keyword>
<reference evidence="8 9" key="1">
    <citation type="submission" date="2019-10" db="EMBL/GenBank/DDBJ databases">
        <authorList>
            <person name="Palmer J.M."/>
        </authorList>
    </citation>
    <scope>NUCLEOTIDE SEQUENCE [LARGE SCALE GENOMIC DNA]</scope>
    <source>
        <strain evidence="8 9">TWF696</strain>
    </source>
</reference>
<evidence type="ECO:0000256" key="2">
    <source>
        <dbReference type="ARBA" id="ARBA00008320"/>
    </source>
</evidence>
<evidence type="ECO:0000313" key="9">
    <source>
        <dbReference type="Proteomes" id="UP001375240"/>
    </source>
</evidence>
<dbReference type="GO" id="GO:0030488">
    <property type="term" value="P:tRNA methylation"/>
    <property type="evidence" value="ECO:0007669"/>
    <property type="project" value="InterPro"/>
</dbReference>
<feature type="region of interest" description="Disordered" evidence="7">
    <location>
        <begin position="505"/>
        <end position="530"/>
    </location>
</feature>
<keyword evidence="5" id="KW-0539">Nucleus</keyword>
<comment type="subcellular location">
    <subcellularLocation>
        <location evidence="1">Nucleus</location>
    </subcellularLocation>
</comment>
<evidence type="ECO:0000256" key="5">
    <source>
        <dbReference type="ARBA" id="ARBA00023242"/>
    </source>
</evidence>
<evidence type="ECO:0000256" key="7">
    <source>
        <dbReference type="SAM" id="MobiDB-lite"/>
    </source>
</evidence>
<comment type="caution">
    <text evidence="8">The sequence shown here is derived from an EMBL/GenBank/DDBJ whole genome shotgun (WGS) entry which is preliminary data.</text>
</comment>
<feature type="region of interest" description="Disordered" evidence="7">
    <location>
        <begin position="617"/>
        <end position="669"/>
    </location>
</feature>
<feature type="compositionally biased region" description="Basic and acidic residues" evidence="7">
    <location>
        <begin position="628"/>
        <end position="642"/>
    </location>
</feature>
<dbReference type="AlphaFoldDB" id="A0AAV9UK75"/>
<name>A0AAV9UK75_9PEZI</name>